<dbReference type="InterPro" id="IPR014030">
    <property type="entry name" value="Ketoacyl_synth_N"/>
</dbReference>
<reference evidence="12" key="1">
    <citation type="submission" date="2009-08" db="EMBL/GenBank/DDBJ databases">
        <title>Annotation of Salpingoeca rosetta.</title>
        <authorList>
            <consortium name="The Broad Institute Genome Sequencing Platform"/>
            <person name="Russ C."/>
            <person name="Cuomo C."/>
            <person name="Burger G."/>
            <person name="Gray M.W."/>
            <person name="Holland P.W.H."/>
            <person name="King N."/>
            <person name="Lang F.B.F."/>
            <person name="Roger A.J."/>
            <person name="Ruiz-Trillo I."/>
            <person name="Young S.K."/>
            <person name="Zeng Q."/>
            <person name="Gargeya S."/>
            <person name="Alvarado L."/>
            <person name="Berlin A."/>
            <person name="Chapman S.B."/>
            <person name="Chen Z."/>
            <person name="Freedman E."/>
            <person name="Gellesch M."/>
            <person name="Goldberg J."/>
            <person name="Griggs A."/>
            <person name="Gujja S."/>
            <person name="Heilman E."/>
            <person name="Heiman D."/>
            <person name="Howarth C."/>
            <person name="Mehta T."/>
            <person name="Neiman D."/>
            <person name="Pearson M."/>
            <person name="Roberts A."/>
            <person name="Saif S."/>
            <person name="Shea T."/>
            <person name="Shenoy N."/>
            <person name="Sisk P."/>
            <person name="Stolte C."/>
            <person name="Sykes S."/>
            <person name="White J."/>
            <person name="Yandava C."/>
            <person name="Haas B."/>
            <person name="Nusbaum C."/>
            <person name="Birren B."/>
        </authorList>
    </citation>
    <scope>NUCLEOTIDE SEQUENCE [LARGE SCALE GENOMIC DNA]</scope>
    <source>
        <strain evidence="12">ATCC 50818</strain>
    </source>
</reference>
<dbReference type="Gene3D" id="3.40.47.10">
    <property type="match status" value="2"/>
</dbReference>
<dbReference type="FunFam" id="3.40.47.10:FF:000018">
    <property type="entry name" value="3-oxoacyl-[acyl-carrier-protein] synthase 2"/>
    <property type="match status" value="1"/>
</dbReference>
<dbReference type="KEGG" id="sre:PTSG_05147"/>
<dbReference type="PANTHER" id="PTHR11712">
    <property type="entry name" value="POLYKETIDE SYNTHASE-RELATED"/>
    <property type="match status" value="1"/>
</dbReference>
<dbReference type="GeneID" id="16074304"/>
<gene>
    <name evidence="12" type="ORF">PTSG_05147</name>
</gene>
<comment type="similarity">
    <text evidence="1 8 10">Belongs to the thiolase-like superfamily. Beta-ketoacyl-ACP synthases family.</text>
</comment>
<proteinExistence type="inferred from homology"/>
<dbReference type="InterPro" id="IPR020841">
    <property type="entry name" value="PKS_Beta-ketoAc_synthase_dom"/>
</dbReference>
<feature type="domain" description="Ketosynthase family 3 (KS3)" evidence="11">
    <location>
        <begin position="3"/>
        <end position="447"/>
    </location>
</feature>
<dbReference type="CDD" id="cd00834">
    <property type="entry name" value="KAS_I_II"/>
    <property type="match status" value="1"/>
</dbReference>
<evidence type="ECO:0000256" key="3">
    <source>
        <dbReference type="ARBA" id="ARBA00022679"/>
    </source>
</evidence>
<dbReference type="PIRSF" id="PIRSF000447">
    <property type="entry name" value="KAS_II"/>
    <property type="match status" value="1"/>
</dbReference>
<evidence type="ECO:0000313" key="13">
    <source>
        <dbReference type="Proteomes" id="UP000007799"/>
    </source>
</evidence>
<dbReference type="NCBIfam" id="NF005589">
    <property type="entry name" value="PRK07314.1"/>
    <property type="match status" value="1"/>
</dbReference>
<dbReference type="GO" id="GO:0004315">
    <property type="term" value="F:3-oxoacyl-[acyl-carrier-protein] synthase activity"/>
    <property type="evidence" value="ECO:0007669"/>
    <property type="project" value="InterPro"/>
</dbReference>
<dbReference type="InParanoid" id="F2UAM7"/>
<keyword evidence="7" id="KW-0012">Acyltransferase</keyword>
<dbReference type="InterPro" id="IPR000794">
    <property type="entry name" value="Beta-ketoacyl_synthase"/>
</dbReference>
<dbReference type="FunCoup" id="F2UAM7">
    <property type="interactions" value="1055"/>
</dbReference>
<dbReference type="NCBIfam" id="TIGR03150">
    <property type="entry name" value="fabF"/>
    <property type="match status" value="1"/>
</dbReference>
<evidence type="ECO:0000313" key="12">
    <source>
        <dbReference type="EMBL" id="EGD73443.1"/>
    </source>
</evidence>
<evidence type="ECO:0000256" key="8">
    <source>
        <dbReference type="PIRNR" id="PIRNR000447"/>
    </source>
</evidence>
<accession>F2UAM7</accession>
<evidence type="ECO:0000259" key="11">
    <source>
        <dbReference type="PROSITE" id="PS52004"/>
    </source>
</evidence>
<dbReference type="Pfam" id="PF00109">
    <property type="entry name" value="ketoacyl-synt"/>
    <property type="match status" value="1"/>
</dbReference>
<dbReference type="RefSeq" id="XP_004993725.1">
    <property type="nucleotide sequence ID" value="XM_004993668.1"/>
</dbReference>
<keyword evidence="3 8" id="KW-0808">Transferase</keyword>
<dbReference type="InterPro" id="IPR016039">
    <property type="entry name" value="Thiolase-like"/>
</dbReference>
<dbReference type="PROSITE" id="PS00606">
    <property type="entry name" value="KS3_1"/>
    <property type="match status" value="1"/>
</dbReference>
<dbReference type="Proteomes" id="UP000007799">
    <property type="component" value="Unassembled WGS sequence"/>
</dbReference>
<feature type="active site" description="For beta-ketoacyl synthase activity" evidence="9">
    <location>
        <position position="198"/>
    </location>
</feature>
<sequence length="450" mass="46668">MSARRVVVTGLGAVSPLSATARTTWQRVVRGDCAIGMLPELHRYEEVGIPTKLAATVPRVQDADSSNGSADDDALVRFDAPAVQARHGRRTLPDSILYALSAADEAIADAGLADALQQNSSSSSNDNRQVNGARAGVAVGTGISGLQDLIAAHETLHTRGYRRVSPYLIPNSLVNMAAGLISIDYGLRGPNHAVSTACATGAHAIGDAYRFIKYGDADVMVCGGADACIMPVVVAGFARAKALATGFDDAPEESSRPFDRRRSGFVIGEGAALFVLEELEHARARGAHIYAEVRGYGLSGDAHHVTAPHESGDGAYRAMRAALDSAGVDARVLDHINAHATSTPLGDGIECRAIKALLAGTAAQPTITATKGATGHLLGAAGSLEAMFAVMSIHAGVVPPTLNLHEPLEEAEGLHLVANTAQQQSINFALSNSFGFGGTNVSLLFSKPDA</sequence>
<keyword evidence="4" id="KW-0276">Fatty acid metabolism</keyword>
<dbReference type="InterPro" id="IPR014031">
    <property type="entry name" value="Ketoacyl_synth_C"/>
</dbReference>
<dbReference type="InterPro" id="IPR017568">
    <property type="entry name" value="3-oxoacyl-ACP_synth-2"/>
</dbReference>
<dbReference type="GO" id="GO:0006633">
    <property type="term" value="P:fatty acid biosynthetic process"/>
    <property type="evidence" value="ECO:0007669"/>
    <property type="project" value="UniProtKB-KW"/>
</dbReference>
<dbReference type="AlphaFoldDB" id="F2UAM7"/>
<keyword evidence="2 8" id="KW-0444">Lipid biosynthesis</keyword>
<evidence type="ECO:0000256" key="10">
    <source>
        <dbReference type="RuleBase" id="RU003694"/>
    </source>
</evidence>
<dbReference type="GO" id="GO:0005739">
    <property type="term" value="C:mitochondrion"/>
    <property type="evidence" value="ECO:0007669"/>
    <property type="project" value="TreeGrafter"/>
</dbReference>
<evidence type="ECO:0000256" key="6">
    <source>
        <dbReference type="ARBA" id="ARBA00023160"/>
    </source>
</evidence>
<keyword evidence="5" id="KW-0443">Lipid metabolism</keyword>
<dbReference type="PROSITE" id="PS52004">
    <property type="entry name" value="KS3_2"/>
    <property type="match status" value="1"/>
</dbReference>
<dbReference type="OrthoDB" id="5334845at2759"/>
<evidence type="ECO:0000256" key="7">
    <source>
        <dbReference type="ARBA" id="ARBA00023315"/>
    </source>
</evidence>
<evidence type="ECO:0000256" key="1">
    <source>
        <dbReference type="ARBA" id="ARBA00008467"/>
    </source>
</evidence>
<dbReference type="InterPro" id="IPR018201">
    <property type="entry name" value="Ketoacyl_synth_AS"/>
</dbReference>
<dbReference type="SUPFAM" id="SSF53901">
    <property type="entry name" value="Thiolase-like"/>
    <property type="match status" value="2"/>
</dbReference>
<dbReference type="eggNOG" id="KOG1394">
    <property type="taxonomic scope" value="Eukaryota"/>
</dbReference>
<keyword evidence="13" id="KW-1185">Reference proteome</keyword>
<dbReference type="EMBL" id="GL832966">
    <property type="protein sequence ID" value="EGD73443.1"/>
    <property type="molecule type" value="Genomic_DNA"/>
</dbReference>
<evidence type="ECO:0000256" key="2">
    <source>
        <dbReference type="ARBA" id="ARBA00022516"/>
    </source>
</evidence>
<dbReference type="SMART" id="SM00825">
    <property type="entry name" value="PKS_KS"/>
    <property type="match status" value="1"/>
</dbReference>
<organism evidence="13">
    <name type="scientific">Salpingoeca rosetta (strain ATCC 50818 / BSB-021)</name>
    <dbReference type="NCBI Taxonomy" id="946362"/>
    <lineage>
        <taxon>Eukaryota</taxon>
        <taxon>Choanoflagellata</taxon>
        <taxon>Craspedida</taxon>
        <taxon>Salpingoecidae</taxon>
        <taxon>Salpingoeca</taxon>
    </lineage>
</organism>
<name>F2UAM7_SALR5</name>
<keyword evidence="6 8" id="KW-0275">Fatty acid biosynthesis</keyword>
<dbReference type="Pfam" id="PF02801">
    <property type="entry name" value="Ketoacyl-synt_C"/>
    <property type="match status" value="1"/>
</dbReference>
<dbReference type="OMA" id="DVMVCGA"/>
<evidence type="ECO:0000256" key="4">
    <source>
        <dbReference type="ARBA" id="ARBA00022832"/>
    </source>
</evidence>
<evidence type="ECO:0000256" key="5">
    <source>
        <dbReference type="ARBA" id="ARBA00023098"/>
    </source>
</evidence>
<dbReference type="STRING" id="946362.F2UAM7"/>
<evidence type="ECO:0000256" key="9">
    <source>
        <dbReference type="PIRSR" id="PIRSR000447-1"/>
    </source>
</evidence>
<dbReference type="PANTHER" id="PTHR11712:SF336">
    <property type="entry name" value="3-OXOACYL-[ACYL-CARRIER-PROTEIN] SYNTHASE, MITOCHONDRIAL"/>
    <property type="match status" value="1"/>
</dbReference>
<protein>
    <recommendedName>
        <fullName evidence="8">3-oxoacyl-[acyl-carrier-protein] synthase</fullName>
    </recommendedName>
</protein>